<keyword evidence="4" id="KW-1185">Reference proteome</keyword>
<proteinExistence type="predicted"/>
<feature type="region of interest" description="Disordered" evidence="1">
    <location>
        <begin position="1"/>
        <end position="29"/>
    </location>
</feature>
<evidence type="ECO:0000259" key="2">
    <source>
        <dbReference type="Pfam" id="PF13581"/>
    </source>
</evidence>
<organism evidence="3 4">
    <name type="scientific">Amycolatopsis acidiphila</name>
    <dbReference type="NCBI Taxonomy" id="715473"/>
    <lineage>
        <taxon>Bacteria</taxon>
        <taxon>Bacillati</taxon>
        <taxon>Actinomycetota</taxon>
        <taxon>Actinomycetes</taxon>
        <taxon>Pseudonocardiales</taxon>
        <taxon>Pseudonocardiaceae</taxon>
        <taxon>Amycolatopsis</taxon>
    </lineage>
</organism>
<gene>
    <name evidence="3" type="ORF">FNH06_14710</name>
</gene>
<dbReference type="Gene3D" id="3.30.565.10">
    <property type="entry name" value="Histidine kinase-like ATPase, C-terminal domain"/>
    <property type="match status" value="1"/>
</dbReference>
<evidence type="ECO:0000313" key="4">
    <source>
        <dbReference type="Proteomes" id="UP000318578"/>
    </source>
</evidence>
<dbReference type="AlphaFoldDB" id="A0A558ACP9"/>
<reference evidence="3 4" key="1">
    <citation type="submission" date="2019-07" db="EMBL/GenBank/DDBJ databases">
        <title>New species of Amycolatopsis and Streptomyces.</title>
        <authorList>
            <person name="Duangmal K."/>
            <person name="Teo W.F.A."/>
            <person name="Lipun K."/>
        </authorList>
    </citation>
    <scope>NUCLEOTIDE SEQUENCE [LARGE SCALE GENOMIC DNA]</scope>
    <source>
        <strain evidence="3 4">JCM 30562</strain>
    </source>
</reference>
<keyword evidence="3" id="KW-0067">ATP-binding</keyword>
<evidence type="ECO:0000313" key="3">
    <source>
        <dbReference type="EMBL" id="TVT22015.1"/>
    </source>
</evidence>
<evidence type="ECO:0000256" key="1">
    <source>
        <dbReference type="SAM" id="MobiDB-lite"/>
    </source>
</evidence>
<accession>A0A558ACP9</accession>
<keyword evidence="3" id="KW-0547">Nucleotide-binding</keyword>
<protein>
    <submittedName>
        <fullName evidence="3">ATP-binding protein</fullName>
    </submittedName>
</protein>
<dbReference type="InterPro" id="IPR036890">
    <property type="entry name" value="HATPase_C_sf"/>
</dbReference>
<dbReference type="OrthoDB" id="5184914at2"/>
<dbReference type="GO" id="GO:0005524">
    <property type="term" value="F:ATP binding"/>
    <property type="evidence" value="ECO:0007669"/>
    <property type="project" value="UniProtKB-KW"/>
</dbReference>
<feature type="domain" description="Histidine kinase/HSP90-like ATPase" evidence="2">
    <location>
        <begin position="37"/>
        <end position="88"/>
    </location>
</feature>
<sequence length="93" mass="10057">MTRGHAARGQEKGRRDHRGTAPRAFRHSGTPELRAVLPALAANASDLRHRLDEWAVTAGLAPELVEVMSLAVYEAMANAVEHAYRTASPARCG</sequence>
<dbReference type="Proteomes" id="UP000318578">
    <property type="component" value="Unassembled WGS sequence"/>
</dbReference>
<name>A0A558ACP9_9PSEU</name>
<dbReference type="InterPro" id="IPR003594">
    <property type="entry name" value="HATPase_dom"/>
</dbReference>
<comment type="caution">
    <text evidence="3">The sequence shown here is derived from an EMBL/GenBank/DDBJ whole genome shotgun (WGS) entry which is preliminary data.</text>
</comment>
<dbReference type="Pfam" id="PF13581">
    <property type="entry name" value="HATPase_c_2"/>
    <property type="match status" value="1"/>
</dbReference>
<dbReference type="EMBL" id="VJZA01000021">
    <property type="protein sequence ID" value="TVT22015.1"/>
    <property type="molecule type" value="Genomic_DNA"/>
</dbReference>